<dbReference type="InterPro" id="IPR046250">
    <property type="entry name" value="DUF6283"/>
</dbReference>
<dbReference type="Pfam" id="PF19800">
    <property type="entry name" value="DUF6283"/>
    <property type="match status" value="1"/>
</dbReference>
<name>A0A7X0NJT6_9GAMM</name>
<dbReference type="AlphaFoldDB" id="A0A7X0NJT6"/>
<dbReference type="Proteomes" id="UP000537141">
    <property type="component" value="Unassembled WGS sequence"/>
</dbReference>
<proteinExistence type="predicted"/>
<organism evidence="1 2">
    <name type="scientific">Thalassotalea piscium</name>
    <dbReference type="NCBI Taxonomy" id="1230533"/>
    <lineage>
        <taxon>Bacteria</taxon>
        <taxon>Pseudomonadati</taxon>
        <taxon>Pseudomonadota</taxon>
        <taxon>Gammaproteobacteria</taxon>
        <taxon>Alteromonadales</taxon>
        <taxon>Colwelliaceae</taxon>
        <taxon>Thalassotalea</taxon>
    </lineage>
</organism>
<reference evidence="1 2" key="1">
    <citation type="submission" date="2020-08" db="EMBL/GenBank/DDBJ databases">
        <title>Genomic Encyclopedia of Type Strains, Phase IV (KMG-IV): sequencing the most valuable type-strain genomes for metagenomic binning, comparative biology and taxonomic classification.</title>
        <authorList>
            <person name="Goeker M."/>
        </authorList>
    </citation>
    <scope>NUCLEOTIDE SEQUENCE [LARGE SCALE GENOMIC DNA]</scope>
    <source>
        <strain evidence="1 2">DSM 26287</strain>
    </source>
</reference>
<comment type="caution">
    <text evidence="1">The sequence shown here is derived from an EMBL/GenBank/DDBJ whole genome shotgun (WGS) entry which is preliminary data.</text>
</comment>
<accession>A0A7X0NJT6</accession>
<keyword evidence="2" id="KW-1185">Reference proteome</keyword>
<gene>
    <name evidence="1" type="ORF">HNQ55_003325</name>
</gene>
<protein>
    <submittedName>
        <fullName evidence="1">Uncharacterized protein</fullName>
    </submittedName>
</protein>
<evidence type="ECO:0000313" key="2">
    <source>
        <dbReference type="Proteomes" id="UP000537141"/>
    </source>
</evidence>
<dbReference type="RefSeq" id="WP_184426221.1">
    <property type="nucleotide sequence ID" value="NZ_BAABLB010000034.1"/>
</dbReference>
<dbReference type="EMBL" id="JACHHU010000036">
    <property type="protein sequence ID" value="MBB6544792.1"/>
    <property type="molecule type" value="Genomic_DNA"/>
</dbReference>
<evidence type="ECO:0000313" key="1">
    <source>
        <dbReference type="EMBL" id="MBB6544792.1"/>
    </source>
</evidence>
<sequence length="92" mass="10547">MSLPNIKRPCSDCPFRKDSLKGWLGEQRMTEILDHRAFVCHKKTDKQCAGHMLINGHNNDFVRLANNLGIELELSGKELVFETKKECISHHS</sequence>